<dbReference type="Proteomes" id="UP000507470">
    <property type="component" value="Unassembled WGS sequence"/>
</dbReference>
<dbReference type="InterPro" id="IPR018122">
    <property type="entry name" value="TF_fork_head_CS_1"/>
</dbReference>
<dbReference type="Pfam" id="PF00250">
    <property type="entry name" value="Forkhead"/>
    <property type="match status" value="1"/>
</dbReference>
<gene>
    <name evidence="5" type="ORF">MCOR_32311</name>
</gene>
<dbReference type="PROSITE" id="PS50039">
    <property type="entry name" value="FORK_HEAD_3"/>
    <property type="match status" value="1"/>
</dbReference>
<dbReference type="AlphaFoldDB" id="A0A6J8CR07"/>
<feature type="compositionally biased region" description="Polar residues" evidence="3">
    <location>
        <begin position="37"/>
        <end position="85"/>
    </location>
</feature>
<evidence type="ECO:0000313" key="5">
    <source>
        <dbReference type="EMBL" id="CAC5397906.1"/>
    </source>
</evidence>
<dbReference type="PROSITE" id="PS00658">
    <property type="entry name" value="FORK_HEAD_2"/>
    <property type="match status" value="1"/>
</dbReference>
<dbReference type="Gene3D" id="1.10.10.10">
    <property type="entry name" value="Winged helix-like DNA-binding domain superfamily/Winged helix DNA-binding domain"/>
    <property type="match status" value="1"/>
</dbReference>
<evidence type="ECO:0000256" key="2">
    <source>
        <dbReference type="PROSITE-ProRule" id="PRU00089"/>
    </source>
</evidence>
<evidence type="ECO:0000256" key="1">
    <source>
        <dbReference type="ARBA" id="ARBA00023125"/>
    </source>
</evidence>
<keyword evidence="2" id="KW-0539">Nucleus</keyword>
<comment type="subcellular location">
    <subcellularLocation>
        <location evidence="2">Nucleus</location>
    </subcellularLocation>
</comment>
<dbReference type="PANTHER" id="PTHR47316:SF1">
    <property type="entry name" value="FORKHEAD BOX PROTEIN H1"/>
    <property type="match status" value="1"/>
</dbReference>
<dbReference type="PROSITE" id="PS00657">
    <property type="entry name" value="FORK_HEAD_1"/>
    <property type="match status" value="1"/>
</dbReference>
<dbReference type="InterPro" id="IPR036388">
    <property type="entry name" value="WH-like_DNA-bd_sf"/>
</dbReference>
<evidence type="ECO:0000259" key="4">
    <source>
        <dbReference type="PROSITE" id="PS50039"/>
    </source>
</evidence>
<dbReference type="PRINTS" id="PR00053">
    <property type="entry name" value="FORKHEAD"/>
</dbReference>
<organism evidence="5 6">
    <name type="scientific">Mytilus coruscus</name>
    <name type="common">Sea mussel</name>
    <dbReference type="NCBI Taxonomy" id="42192"/>
    <lineage>
        <taxon>Eukaryota</taxon>
        <taxon>Metazoa</taxon>
        <taxon>Spiralia</taxon>
        <taxon>Lophotrochozoa</taxon>
        <taxon>Mollusca</taxon>
        <taxon>Bivalvia</taxon>
        <taxon>Autobranchia</taxon>
        <taxon>Pteriomorphia</taxon>
        <taxon>Mytilida</taxon>
        <taxon>Mytiloidea</taxon>
        <taxon>Mytilidae</taxon>
        <taxon>Mytilinae</taxon>
        <taxon>Mytilus</taxon>
    </lineage>
</organism>
<keyword evidence="6" id="KW-1185">Reference proteome</keyword>
<dbReference type="InterPro" id="IPR052327">
    <property type="entry name" value="Activin_resp_transcr_regulator"/>
</dbReference>
<dbReference type="SUPFAM" id="SSF46785">
    <property type="entry name" value="Winged helix' DNA-binding domain"/>
    <property type="match status" value="1"/>
</dbReference>
<dbReference type="GO" id="GO:0000976">
    <property type="term" value="F:transcription cis-regulatory region binding"/>
    <property type="evidence" value="ECO:0007669"/>
    <property type="project" value="TreeGrafter"/>
</dbReference>
<dbReference type="GO" id="GO:0032444">
    <property type="term" value="C:activin responsive factor complex"/>
    <property type="evidence" value="ECO:0007669"/>
    <property type="project" value="TreeGrafter"/>
</dbReference>
<dbReference type="InterPro" id="IPR030456">
    <property type="entry name" value="TF_fork_head_CS_2"/>
</dbReference>
<dbReference type="PANTHER" id="PTHR47316">
    <property type="entry name" value="FORKHEAD BOX PROTEIN H1"/>
    <property type="match status" value="1"/>
</dbReference>
<dbReference type="InterPro" id="IPR001766">
    <property type="entry name" value="Fork_head_dom"/>
</dbReference>
<feature type="DNA-binding region" description="Fork-head" evidence="2">
    <location>
        <begin position="91"/>
        <end position="163"/>
    </location>
</feature>
<name>A0A6J8CR07_MYTCO</name>
<protein>
    <submittedName>
        <fullName evidence="5">FOXH</fullName>
    </submittedName>
</protein>
<evidence type="ECO:0000313" key="6">
    <source>
        <dbReference type="Proteomes" id="UP000507470"/>
    </source>
</evidence>
<dbReference type="GO" id="GO:0001228">
    <property type="term" value="F:DNA-binding transcription activator activity, RNA polymerase II-specific"/>
    <property type="evidence" value="ECO:0007669"/>
    <property type="project" value="TreeGrafter"/>
</dbReference>
<feature type="compositionally biased region" description="Polar residues" evidence="3">
    <location>
        <begin position="330"/>
        <end position="349"/>
    </location>
</feature>
<dbReference type="OrthoDB" id="5954824at2759"/>
<dbReference type="InterPro" id="IPR036390">
    <property type="entry name" value="WH_DNA-bd_sf"/>
</dbReference>
<dbReference type="SMART" id="SM00339">
    <property type="entry name" value="FH"/>
    <property type="match status" value="1"/>
</dbReference>
<feature type="domain" description="Fork-head" evidence="4">
    <location>
        <begin position="91"/>
        <end position="163"/>
    </location>
</feature>
<reference evidence="5 6" key="1">
    <citation type="submission" date="2020-06" db="EMBL/GenBank/DDBJ databases">
        <authorList>
            <person name="Li R."/>
            <person name="Bekaert M."/>
        </authorList>
    </citation>
    <scope>NUCLEOTIDE SEQUENCE [LARGE SCALE GENOMIC DNA]</scope>
    <source>
        <strain evidence="6">wild</strain>
    </source>
</reference>
<accession>A0A6J8CR07</accession>
<dbReference type="EMBL" id="CACVKT020005775">
    <property type="protein sequence ID" value="CAC5397906.1"/>
    <property type="molecule type" value="Genomic_DNA"/>
</dbReference>
<keyword evidence="1 2" id="KW-0238">DNA-binding</keyword>
<proteinExistence type="predicted"/>
<sequence length="467" mass="52674">MLRQDIPTLSLLPPVSPFSESSNSSTDELIRVASQRAMASQHQDTSMVSDGSQSDNSDISATTVSTTQSIESVKSNQTSATTKPSYQRHPKPPYSYLGMIIMAIEMSPDKALSLSEIHLSLVSMFPFFRGTYRGWKDSVRHTLSSGACFFKCLRGRINKWAVHLHLAPYNALLRQDTAVSRSTYWPPTIYDYLGVPEIMFPTKYNTVSPSATTSDNILETKRPTDFSIDRILTPEIADDSRPLLTDDTSPKINKMTLKLKTRKTTTRRHQSSPLTKLVIDSATKWGVTEETAVDQLRSLCKIMDTTSALQQHQASEQLQFVKSEIPSPSPTDTSNHSHPSELQESSSNRYQLPSASVPSYFMTSPSFDYQSQAYQQNVPFSTAQSYNASQHHQLYTTEYLQQLYAAHQYQQQYAHQQQLYTQLYHQQQAAQQYVYHPSFQGYQQNGFFQVPADFNTLAVDVSSPSCQ</sequence>
<evidence type="ECO:0000256" key="3">
    <source>
        <dbReference type="SAM" id="MobiDB-lite"/>
    </source>
</evidence>
<feature type="region of interest" description="Disordered" evidence="3">
    <location>
        <begin position="324"/>
        <end position="349"/>
    </location>
</feature>
<feature type="region of interest" description="Disordered" evidence="3">
    <location>
        <begin position="1"/>
        <end position="89"/>
    </location>
</feature>